<evidence type="ECO:0000313" key="14">
    <source>
        <dbReference type="EMBL" id="QIA87893.1"/>
    </source>
</evidence>
<dbReference type="PANTHER" id="PTHR24029">
    <property type="entry name" value="UVRABC SYSTEM PROTEIN B"/>
    <property type="match status" value="1"/>
</dbReference>
<feature type="binding site" evidence="12">
    <location>
        <begin position="44"/>
        <end position="51"/>
    </location>
    <ligand>
        <name>ATP</name>
        <dbReference type="ChEBI" id="CHEBI:30616"/>
    </ligand>
</feature>
<protein>
    <recommendedName>
        <fullName evidence="11 12">UvrABC system protein B</fullName>
        <shortName evidence="12">Protein UvrB</shortName>
    </recommendedName>
    <alternativeName>
        <fullName evidence="12">Excinuclease ABC subunit B</fullName>
    </alternativeName>
</protein>
<evidence type="ECO:0000256" key="11">
    <source>
        <dbReference type="ARBA" id="ARBA00029504"/>
    </source>
</evidence>
<evidence type="ECO:0000256" key="10">
    <source>
        <dbReference type="ARBA" id="ARBA00026033"/>
    </source>
</evidence>
<dbReference type="Pfam" id="PF17757">
    <property type="entry name" value="UvrB_inter"/>
    <property type="match status" value="1"/>
</dbReference>
<dbReference type="InterPro" id="IPR024759">
    <property type="entry name" value="UvrB_YAD/RRR_dom"/>
</dbReference>
<evidence type="ECO:0000256" key="1">
    <source>
        <dbReference type="ARBA" id="ARBA00004496"/>
    </source>
</evidence>
<dbReference type="RefSeq" id="WP_011161781.1">
    <property type="nucleotide sequence ID" value="NZ_CP029614.1"/>
</dbReference>
<dbReference type="InterPro" id="IPR001650">
    <property type="entry name" value="Helicase_C-like"/>
</dbReference>
<dbReference type="AlphaFoldDB" id="A0A9X7TI76"/>
<dbReference type="EMBL" id="CP040854">
    <property type="protein sequence ID" value="QIA87893.1"/>
    <property type="molecule type" value="Genomic_DNA"/>
</dbReference>
<sequence length="671" mass="76945">MIRRQKNKKFELVSKFQPAGDQEQAIKKLTDGFEQGEKAQILEGATGTGKTFTMANVIAKLNKPTLVISHNKTLVGQLYGEFKEFFPKNAVDYFVSYYDYYQPEAYVPQSDTYIEKDSSINDEIDQLRHKTTSDLMSRNDVIVVASVSCIYGLGDPREYAASVVSLSEGQEISRDVLLRDLVNIQYDRNDIDFQRGRFRVRGDVVEIFPAGYSDHAFRVEFFGDEIDRIVEVDSLTGEVIGEREQVSIFPATHFVTNEQIMERALASIKDEMNIQVKKFEGEGKLLEAQRIKQRTTYDMEMMSEVGYTNGIENYSRHMEGRKAGQPPHTLLDFFPDDFLILIDESHATMPELKAMYNGDRARKQTLIDYGFRLPSALDNRPLKLEEFEKHVNQIMYVSATPGDYELNQTDHKVEQIIRPTGLLDPEIEVRPIKGQIDDLVGEVNKRIERNERVFVTTLTKKMAEDLTDYLKDLGIKVRYLHSDIKTLERLEIIRDLRLGKFDVLIGINLLREGIDVPEVSLVAILDADKEGFLRSTRPLVQTIGRAARNSNGKVIMYADSITDSMREAIDATERRRSLQMKFNKEHGITPKTIVKPIRDVISITKDSEDKENKESFADLNFDELTKKQKQNMIKTLTAQMQEAAKKLDFEEAANLRDAIMDLKKQVHEKKK</sequence>
<dbReference type="GO" id="GO:0006289">
    <property type="term" value="P:nucleotide-excision repair"/>
    <property type="evidence" value="ECO:0007669"/>
    <property type="project" value="UniProtKB-UniRule"/>
</dbReference>
<dbReference type="Pfam" id="PF00271">
    <property type="entry name" value="Helicase_C"/>
    <property type="match status" value="1"/>
</dbReference>
<keyword evidence="4 12" id="KW-0547">Nucleotide-binding</keyword>
<dbReference type="PANTHER" id="PTHR24029:SF0">
    <property type="entry name" value="UVRABC SYSTEM PROTEIN B"/>
    <property type="match status" value="1"/>
</dbReference>
<evidence type="ECO:0000256" key="3">
    <source>
        <dbReference type="ARBA" id="ARBA00022490"/>
    </source>
</evidence>
<comment type="subunit">
    <text evidence="10 12 13">Forms a heterotetramer with UvrA during the search for lesions. Interacts with UvrC in an incision complex.</text>
</comment>
<evidence type="ECO:0000256" key="6">
    <source>
        <dbReference type="ARBA" id="ARBA00022769"/>
    </source>
</evidence>
<evidence type="ECO:0000313" key="15">
    <source>
        <dbReference type="Proteomes" id="UP000464749"/>
    </source>
</evidence>
<reference evidence="14 15" key="1">
    <citation type="submission" date="2019-06" db="EMBL/GenBank/DDBJ databases">
        <title>Whole genome sequencing of Lactobacillus johnsonii strain G2A.</title>
        <authorList>
            <person name="Conlan S."/>
            <person name="Thomas P.J."/>
            <person name="Mullikin J."/>
            <person name="Singer J."/>
            <person name="Weaver C."/>
            <person name="Segre J.A."/>
        </authorList>
    </citation>
    <scope>NUCLEOTIDE SEQUENCE [LARGE SCALE GENOMIC DNA]</scope>
    <source>
        <strain evidence="14 15">G2A</strain>
    </source>
</reference>
<accession>A0A9X7TI76</accession>
<dbReference type="PROSITE" id="PS51192">
    <property type="entry name" value="HELICASE_ATP_BIND_1"/>
    <property type="match status" value="1"/>
</dbReference>
<comment type="domain">
    <text evidence="12">The beta-hairpin motif is involved in DNA binding.</text>
</comment>
<keyword evidence="7 12" id="KW-0067">ATP-binding</keyword>
<feature type="short sequence motif" description="Beta-hairpin" evidence="12">
    <location>
        <begin position="97"/>
        <end position="120"/>
    </location>
</feature>
<evidence type="ECO:0000256" key="12">
    <source>
        <dbReference type="HAMAP-Rule" id="MF_00204"/>
    </source>
</evidence>
<comment type="similarity">
    <text evidence="2 12 13">Belongs to the UvrB family.</text>
</comment>
<keyword evidence="6 12" id="KW-0228">DNA excision</keyword>
<dbReference type="InterPro" id="IPR041471">
    <property type="entry name" value="UvrB_inter"/>
</dbReference>
<dbReference type="SMART" id="SM00490">
    <property type="entry name" value="HELICc"/>
    <property type="match status" value="1"/>
</dbReference>
<dbReference type="NCBIfam" id="NF003673">
    <property type="entry name" value="PRK05298.1"/>
    <property type="match status" value="1"/>
</dbReference>
<dbReference type="InterPro" id="IPR004807">
    <property type="entry name" value="UvrB"/>
</dbReference>
<dbReference type="Proteomes" id="UP000464749">
    <property type="component" value="Chromosome"/>
</dbReference>
<name>A0A9X7TI76_LACJH</name>
<keyword evidence="8 12" id="KW-0267">Excision nuclease</keyword>
<dbReference type="Pfam" id="PF12344">
    <property type="entry name" value="UvrB"/>
    <property type="match status" value="1"/>
</dbReference>
<keyword evidence="3 12" id="KW-0963">Cytoplasm</keyword>
<dbReference type="SMART" id="SM00487">
    <property type="entry name" value="DEXDc"/>
    <property type="match status" value="1"/>
</dbReference>
<dbReference type="Pfam" id="PF04851">
    <property type="entry name" value="ResIII"/>
    <property type="match status" value="1"/>
</dbReference>
<keyword evidence="9 12" id="KW-0234">DNA repair</keyword>
<dbReference type="InterPro" id="IPR014001">
    <property type="entry name" value="Helicase_ATP-bd"/>
</dbReference>
<dbReference type="GO" id="GO:0009381">
    <property type="term" value="F:excinuclease ABC activity"/>
    <property type="evidence" value="ECO:0007669"/>
    <property type="project" value="UniProtKB-UniRule"/>
</dbReference>
<dbReference type="HAMAP" id="MF_00204">
    <property type="entry name" value="UvrB"/>
    <property type="match status" value="1"/>
</dbReference>
<comment type="function">
    <text evidence="12">The UvrABC repair system catalyzes the recognition and processing of DNA lesions. A damage recognition complex composed of 2 UvrA and 2 UvrB subunits scans DNA for abnormalities. Upon binding of the UvrA(2)B(2) complex to a putative damaged site, the DNA wraps around one UvrB monomer. DNA wrap is dependent on ATP binding by UvrB and probably causes local melting of the DNA helix, facilitating insertion of UvrB beta-hairpin between the DNA strands. Then UvrB probes one DNA strand for the presence of a lesion. If a lesion is found the UvrA subunits dissociate and the UvrB-DNA preincision complex is formed. This complex is subsequently bound by UvrC and the second UvrB is released. If no lesion is found, the DNA wraps around the other UvrB subunit that will check the other stand for damage.</text>
</comment>
<dbReference type="InterPro" id="IPR006935">
    <property type="entry name" value="Helicase/UvrB_N"/>
</dbReference>
<dbReference type="SMR" id="A0A9X7TI76"/>
<dbReference type="NCBIfam" id="TIGR00631">
    <property type="entry name" value="uvrb"/>
    <property type="match status" value="1"/>
</dbReference>
<organism evidence="14 15">
    <name type="scientific">Lactobacillus johnsonii</name>
    <dbReference type="NCBI Taxonomy" id="33959"/>
    <lineage>
        <taxon>Bacteria</taxon>
        <taxon>Bacillati</taxon>
        <taxon>Bacillota</taxon>
        <taxon>Bacilli</taxon>
        <taxon>Lactobacillales</taxon>
        <taxon>Lactobacillaceae</taxon>
        <taxon>Lactobacillus</taxon>
    </lineage>
</organism>
<dbReference type="SUPFAM" id="SSF52540">
    <property type="entry name" value="P-loop containing nucleoside triphosphate hydrolases"/>
    <property type="match status" value="2"/>
</dbReference>
<keyword evidence="12 13" id="KW-0742">SOS response</keyword>
<evidence type="ECO:0000256" key="2">
    <source>
        <dbReference type="ARBA" id="ARBA00008533"/>
    </source>
</evidence>
<dbReference type="Pfam" id="PF02151">
    <property type="entry name" value="UVR"/>
    <property type="match status" value="1"/>
</dbReference>
<dbReference type="GO" id="GO:0009380">
    <property type="term" value="C:excinuclease repair complex"/>
    <property type="evidence" value="ECO:0007669"/>
    <property type="project" value="InterPro"/>
</dbReference>
<dbReference type="SUPFAM" id="SSF46600">
    <property type="entry name" value="C-terminal UvrC-binding domain of UvrB"/>
    <property type="match status" value="1"/>
</dbReference>
<dbReference type="InterPro" id="IPR001943">
    <property type="entry name" value="UVR_dom"/>
</dbReference>
<dbReference type="InterPro" id="IPR027417">
    <property type="entry name" value="P-loop_NTPase"/>
</dbReference>
<evidence type="ECO:0000256" key="8">
    <source>
        <dbReference type="ARBA" id="ARBA00022881"/>
    </source>
</evidence>
<keyword evidence="5 12" id="KW-0227">DNA damage</keyword>
<dbReference type="PROSITE" id="PS51194">
    <property type="entry name" value="HELICASE_CTER"/>
    <property type="match status" value="1"/>
</dbReference>
<dbReference type="GO" id="GO:0003677">
    <property type="term" value="F:DNA binding"/>
    <property type="evidence" value="ECO:0007669"/>
    <property type="project" value="UniProtKB-UniRule"/>
</dbReference>
<dbReference type="CDD" id="cd17916">
    <property type="entry name" value="DEXHc_UvrB"/>
    <property type="match status" value="1"/>
</dbReference>
<evidence type="ECO:0000256" key="5">
    <source>
        <dbReference type="ARBA" id="ARBA00022763"/>
    </source>
</evidence>
<evidence type="ECO:0000256" key="7">
    <source>
        <dbReference type="ARBA" id="ARBA00022840"/>
    </source>
</evidence>
<dbReference type="GO" id="GO:0005737">
    <property type="term" value="C:cytoplasm"/>
    <property type="evidence" value="ECO:0007669"/>
    <property type="project" value="UniProtKB-SubCell"/>
</dbReference>
<comment type="subcellular location">
    <subcellularLocation>
        <location evidence="1 12 13">Cytoplasm</location>
    </subcellularLocation>
</comment>
<dbReference type="CDD" id="cd18790">
    <property type="entry name" value="SF2_C_UvrB"/>
    <property type="match status" value="1"/>
</dbReference>
<dbReference type="Gene3D" id="3.40.50.300">
    <property type="entry name" value="P-loop containing nucleotide triphosphate hydrolases"/>
    <property type="match status" value="3"/>
</dbReference>
<dbReference type="PROSITE" id="PS50151">
    <property type="entry name" value="UVR"/>
    <property type="match status" value="1"/>
</dbReference>
<dbReference type="GO" id="GO:0005524">
    <property type="term" value="F:ATP binding"/>
    <property type="evidence" value="ECO:0007669"/>
    <property type="project" value="UniProtKB-UniRule"/>
</dbReference>
<dbReference type="GO" id="GO:0016887">
    <property type="term" value="F:ATP hydrolysis activity"/>
    <property type="evidence" value="ECO:0007669"/>
    <property type="project" value="InterPro"/>
</dbReference>
<gene>
    <name evidence="12 14" type="primary">uvrB</name>
    <name evidence="14" type="ORF">FEE39_06045</name>
</gene>
<proteinExistence type="inferred from homology"/>
<evidence type="ECO:0000256" key="9">
    <source>
        <dbReference type="ARBA" id="ARBA00023204"/>
    </source>
</evidence>
<evidence type="ECO:0000256" key="13">
    <source>
        <dbReference type="RuleBase" id="RU003587"/>
    </source>
</evidence>
<dbReference type="Gene3D" id="4.10.860.10">
    <property type="entry name" value="UVR domain"/>
    <property type="match status" value="1"/>
</dbReference>
<dbReference type="InterPro" id="IPR036876">
    <property type="entry name" value="UVR_dom_sf"/>
</dbReference>
<evidence type="ECO:0000256" key="4">
    <source>
        <dbReference type="ARBA" id="ARBA00022741"/>
    </source>
</evidence>
<dbReference type="GO" id="GO:0009432">
    <property type="term" value="P:SOS response"/>
    <property type="evidence" value="ECO:0007669"/>
    <property type="project" value="UniProtKB-UniRule"/>
</dbReference>